<feature type="compositionally biased region" description="Low complexity" evidence="1">
    <location>
        <begin position="114"/>
        <end position="125"/>
    </location>
</feature>
<gene>
    <name evidence="2" type="ORF">V9T40_008020</name>
</gene>
<reference evidence="2 3" key="1">
    <citation type="submission" date="2024-03" db="EMBL/GenBank/DDBJ databases">
        <title>Adaptation during the transition from Ophiocordyceps entomopathogen to insect associate is accompanied by gene loss and intensified selection.</title>
        <authorList>
            <person name="Ward C.M."/>
            <person name="Onetto C.A."/>
            <person name="Borneman A.R."/>
        </authorList>
    </citation>
    <scope>NUCLEOTIDE SEQUENCE [LARGE SCALE GENOMIC DNA]</scope>
    <source>
        <strain evidence="2">AWRI1</strain>
        <tissue evidence="2">Single Adult Female</tissue>
    </source>
</reference>
<feature type="compositionally biased region" description="Basic and acidic residues" evidence="1">
    <location>
        <begin position="142"/>
        <end position="153"/>
    </location>
</feature>
<dbReference type="Proteomes" id="UP001367676">
    <property type="component" value="Unassembled WGS sequence"/>
</dbReference>
<name>A0AAN9TT66_9HEMI</name>
<proteinExistence type="predicted"/>
<feature type="region of interest" description="Disordered" evidence="1">
    <location>
        <begin position="62"/>
        <end position="93"/>
    </location>
</feature>
<organism evidence="2 3">
    <name type="scientific">Parthenolecanium corni</name>
    <dbReference type="NCBI Taxonomy" id="536013"/>
    <lineage>
        <taxon>Eukaryota</taxon>
        <taxon>Metazoa</taxon>
        <taxon>Ecdysozoa</taxon>
        <taxon>Arthropoda</taxon>
        <taxon>Hexapoda</taxon>
        <taxon>Insecta</taxon>
        <taxon>Pterygota</taxon>
        <taxon>Neoptera</taxon>
        <taxon>Paraneoptera</taxon>
        <taxon>Hemiptera</taxon>
        <taxon>Sternorrhyncha</taxon>
        <taxon>Coccoidea</taxon>
        <taxon>Coccidae</taxon>
        <taxon>Parthenolecanium</taxon>
    </lineage>
</organism>
<evidence type="ECO:0000313" key="2">
    <source>
        <dbReference type="EMBL" id="KAK7602431.1"/>
    </source>
</evidence>
<dbReference type="EMBL" id="JBBCAQ010000008">
    <property type="protein sequence ID" value="KAK7602431.1"/>
    <property type="molecule type" value="Genomic_DNA"/>
</dbReference>
<dbReference type="AlphaFoldDB" id="A0AAN9TT66"/>
<feature type="region of interest" description="Disordered" evidence="1">
    <location>
        <begin position="114"/>
        <end position="159"/>
    </location>
</feature>
<accession>A0AAN9TT66</accession>
<evidence type="ECO:0000313" key="3">
    <source>
        <dbReference type="Proteomes" id="UP001367676"/>
    </source>
</evidence>
<sequence>MKSETTIENKGAFTSERGNVRGKPRRGVCSDVNVYSYARRGKMVRPFGEYLMLRPHEHAADESEMCEATSDRPAVSNGRTSSAAPSCEWPPSSCPKVDVHAHLHPQYRTATATATATAAAATTTAGHGAPSEPRGVHSFTWVREKQRQNENKCESTMAD</sequence>
<protein>
    <submittedName>
        <fullName evidence="2">Uncharacterized protein</fullName>
    </submittedName>
</protein>
<evidence type="ECO:0000256" key="1">
    <source>
        <dbReference type="SAM" id="MobiDB-lite"/>
    </source>
</evidence>
<comment type="caution">
    <text evidence="2">The sequence shown here is derived from an EMBL/GenBank/DDBJ whole genome shotgun (WGS) entry which is preliminary data.</text>
</comment>
<feature type="region of interest" description="Disordered" evidence="1">
    <location>
        <begin position="1"/>
        <end position="25"/>
    </location>
</feature>
<keyword evidence="3" id="KW-1185">Reference proteome</keyword>